<dbReference type="GeneID" id="54116001"/>
<organism evidence="1">
    <name type="scientific">Roya anglica</name>
    <dbReference type="NCBI Taxonomy" id="43943"/>
    <lineage>
        <taxon>Eukaryota</taxon>
        <taxon>Viridiplantae</taxon>
        <taxon>Streptophyta</taxon>
        <taxon>Zygnematophyceae</taxon>
        <taxon>Zygnematophycidae</taxon>
        <taxon>Zygnematales</taxon>
        <taxon>Mesotaeniaceae</taxon>
        <taxon>Roya</taxon>
    </lineage>
</organism>
<protein>
    <submittedName>
        <fullName evidence="1">Maturase R</fullName>
    </submittedName>
</protein>
<geneLocation type="mitochondrion" evidence="1"/>
<accession>A0A6G9IG82</accession>
<dbReference type="AlphaFoldDB" id="A0A6G9IG82"/>
<reference evidence="1" key="1">
    <citation type="submission" date="2019-03" db="EMBL/GenBank/DDBJ databases">
        <authorList>
            <person name="Cox C."/>
        </authorList>
    </citation>
    <scope>NUCLEOTIDE SEQUENCE</scope>
</reference>
<evidence type="ECO:0000313" key="1">
    <source>
        <dbReference type="EMBL" id="QIQ22968.1"/>
    </source>
</evidence>
<dbReference type="EMBL" id="MK720948">
    <property type="protein sequence ID" value="QIQ22968.1"/>
    <property type="molecule type" value="Genomic_DNA"/>
</dbReference>
<name>A0A6G9IG82_9VIRI</name>
<proteinExistence type="predicted"/>
<keyword evidence="1" id="KW-0496">Mitochondrion</keyword>
<dbReference type="RefSeq" id="YP_009755729.1">
    <property type="nucleotide sequence ID" value="NC_046950.1"/>
</dbReference>
<sequence>MFLLKSRRKSAMLLAAMQIFLSALKQTLLFLQRNAADFLHIFS</sequence>
<gene>
    <name evidence="1" type="primary">matR</name>
</gene>